<dbReference type="EMBL" id="JAAVJH010000009">
    <property type="protein sequence ID" value="NJR79673.1"/>
    <property type="molecule type" value="Genomic_DNA"/>
</dbReference>
<proteinExistence type="predicted"/>
<protein>
    <recommendedName>
        <fullName evidence="2">HTH luxR-type domain-containing protein</fullName>
    </recommendedName>
</protein>
<reference evidence="3 4" key="1">
    <citation type="submission" date="2020-03" db="EMBL/GenBank/DDBJ databases">
        <authorList>
            <person name="Wang L."/>
            <person name="He N."/>
            <person name="Li Y."/>
            <person name="Fang Y."/>
            <person name="Zhang F."/>
        </authorList>
    </citation>
    <scope>NUCLEOTIDE SEQUENCE [LARGE SCALE GENOMIC DNA]</scope>
    <source>
        <strain evidence="3 4">36D10-4-7</strain>
    </source>
</reference>
<evidence type="ECO:0000259" key="2">
    <source>
        <dbReference type="PROSITE" id="PS50043"/>
    </source>
</evidence>
<evidence type="ECO:0000256" key="1">
    <source>
        <dbReference type="SAM" id="Phobius"/>
    </source>
</evidence>
<feature type="domain" description="HTH luxR-type" evidence="2">
    <location>
        <begin position="1"/>
        <end position="59"/>
    </location>
</feature>
<evidence type="ECO:0000313" key="4">
    <source>
        <dbReference type="Proteomes" id="UP000732399"/>
    </source>
</evidence>
<gene>
    <name evidence="3" type="ORF">HBH26_13885</name>
</gene>
<dbReference type="SUPFAM" id="SSF46894">
    <property type="entry name" value="C-terminal effector domain of the bipartite response regulators"/>
    <property type="match status" value="1"/>
</dbReference>
<dbReference type="Proteomes" id="UP000732399">
    <property type="component" value="Unassembled WGS sequence"/>
</dbReference>
<comment type="caution">
    <text evidence="3">The sequence shown here is derived from an EMBL/GenBank/DDBJ whole genome shotgun (WGS) entry which is preliminary data.</text>
</comment>
<dbReference type="InterPro" id="IPR000792">
    <property type="entry name" value="Tscrpt_reg_LuxR_C"/>
</dbReference>
<dbReference type="InterPro" id="IPR016032">
    <property type="entry name" value="Sig_transdc_resp-reg_C-effctor"/>
</dbReference>
<dbReference type="Gene3D" id="1.10.10.10">
    <property type="entry name" value="Winged helix-like DNA-binding domain superfamily/Winged helix DNA-binding domain"/>
    <property type="match status" value="1"/>
</dbReference>
<dbReference type="SMART" id="SM00421">
    <property type="entry name" value="HTH_LUXR"/>
    <property type="match status" value="1"/>
</dbReference>
<organism evidence="3 4">
    <name type="scientific">Sphingomonas corticis</name>
    <dbReference type="NCBI Taxonomy" id="2722791"/>
    <lineage>
        <taxon>Bacteria</taxon>
        <taxon>Pseudomonadati</taxon>
        <taxon>Pseudomonadota</taxon>
        <taxon>Alphaproteobacteria</taxon>
        <taxon>Sphingomonadales</taxon>
        <taxon>Sphingomonadaceae</taxon>
        <taxon>Sphingomonas</taxon>
    </lineage>
</organism>
<keyword evidence="4" id="KW-1185">Reference proteome</keyword>
<dbReference type="InterPro" id="IPR036388">
    <property type="entry name" value="WH-like_DNA-bd_sf"/>
</dbReference>
<name>A0ABX1CRU6_9SPHN</name>
<keyword evidence="1" id="KW-1133">Transmembrane helix</keyword>
<dbReference type="PROSITE" id="PS50043">
    <property type="entry name" value="HTH_LUXR_2"/>
    <property type="match status" value="1"/>
</dbReference>
<accession>A0ABX1CRU6</accession>
<feature type="transmembrane region" description="Helical" evidence="1">
    <location>
        <begin position="86"/>
        <end position="107"/>
    </location>
</feature>
<evidence type="ECO:0000313" key="3">
    <source>
        <dbReference type="EMBL" id="NJR79673.1"/>
    </source>
</evidence>
<keyword evidence="1" id="KW-0472">Membrane</keyword>
<sequence>MREAERRVLRLFAQGHSAKSAAVELGLSVNAVNERLRDARRRTGVGSSRELARLLCAQENRDDVSGLPAAAGPAPSPPLNRGRMTMMMIAGMIGAGVTAAAMLAASAGETPAAPPRVLRIVPSSGATVPAGPLEVTVTFDRPMRGDGWSFTTSDRGRYPRCAAVPRLSPDRRTFTLACTVEAGGRYAIGINGGRYRNFVGENGMPATAAQTMFRAR</sequence>
<keyword evidence="1" id="KW-0812">Transmembrane</keyword>